<dbReference type="Proteomes" id="UP001445076">
    <property type="component" value="Unassembled WGS sequence"/>
</dbReference>
<feature type="region of interest" description="Disordered" evidence="1">
    <location>
        <begin position="50"/>
        <end position="80"/>
    </location>
</feature>
<name>A0AAW0XSQ2_CHEQU</name>
<dbReference type="AlphaFoldDB" id="A0AAW0XSQ2"/>
<accession>A0AAW0XSQ2</accession>
<dbReference type="EMBL" id="JARKIK010000031">
    <property type="protein sequence ID" value="KAK8741014.1"/>
    <property type="molecule type" value="Genomic_DNA"/>
</dbReference>
<evidence type="ECO:0000256" key="1">
    <source>
        <dbReference type="SAM" id="MobiDB-lite"/>
    </source>
</evidence>
<feature type="non-terminal residue" evidence="2">
    <location>
        <position position="369"/>
    </location>
</feature>
<evidence type="ECO:0000313" key="2">
    <source>
        <dbReference type="EMBL" id="KAK8741014.1"/>
    </source>
</evidence>
<protein>
    <submittedName>
        <fullName evidence="2">Uncharacterized protein</fullName>
    </submittedName>
</protein>
<evidence type="ECO:0000313" key="3">
    <source>
        <dbReference type="Proteomes" id="UP001445076"/>
    </source>
</evidence>
<keyword evidence="3" id="KW-1185">Reference proteome</keyword>
<feature type="compositionally biased region" description="Basic and acidic residues" evidence="1">
    <location>
        <begin position="53"/>
        <end position="80"/>
    </location>
</feature>
<proteinExistence type="predicted"/>
<sequence>MRRWTLEGDLWPGSLVGLTLLTCLILTSFSVVSNSVASAADVTTLAESPSALHPDDLRHSEGSLKSGEESSRMLEQEGHGEVSPIQLLQEDQQHQNHYHSHHQGHIHLPLSTPLPLATPLIPIFLPKESQLLASREEKDPGTSEVYSLSALLTEPEKHNYHMVEQQHEASKRIGKPMQLQGLENEKERGRLTAKIREDYLITGVEPVTSIWHQRLPLAHKNTTQPDKNVDSSIISHLGSEPLYSRTLAGRNDEPDVSFVGSLLFPPENISSTWNLGYGAVENNIRQSFPVIFGNANNSNNGQKFASVTRQAPFQTPPVSYTPQSSIIHGDSNTQQLSHPDLSQLLRVVQLALSEDLEVKDYLSQLTSSP</sequence>
<gene>
    <name evidence="2" type="ORF">OTU49_002448</name>
</gene>
<comment type="caution">
    <text evidence="2">The sequence shown here is derived from an EMBL/GenBank/DDBJ whole genome shotgun (WGS) entry which is preliminary data.</text>
</comment>
<reference evidence="2 3" key="1">
    <citation type="journal article" date="2024" name="BMC Genomics">
        <title>Genome assembly of redclaw crayfish (Cherax quadricarinatus) provides insights into its immune adaptation and hypoxia tolerance.</title>
        <authorList>
            <person name="Liu Z."/>
            <person name="Zheng J."/>
            <person name="Li H."/>
            <person name="Fang K."/>
            <person name="Wang S."/>
            <person name="He J."/>
            <person name="Zhou D."/>
            <person name="Weng S."/>
            <person name="Chi M."/>
            <person name="Gu Z."/>
            <person name="He J."/>
            <person name="Li F."/>
            <person name="Wang M."/>
        </authorList>
    </citation>
    <scope>NUCLEOTIDE SEQUENCE [LARGE SCALE GENOMIC DNA]</scope>
    <source>
        <strain evidence="2">ZL_2023a</strain>
    </source>
</reference>
<organism evidence="2 3">
    <name type="scientific">Cherax quadricarinatus</name>
    <name type="common">Australian red claw crayfish</name>
    <dbReference type="NCBI Taxonomy" id="27406"/>
    <lineage>
        <taxon>Eukaryota</taxon>
        <taxon>Metazoa</taxon>
        <taxon>Ecdysozoa</taxon>
        <taxon>Arthropoda</taxon>
        <taxon>Crustacea</taxon>
        <taxon>Multicrustacea</taxon>
        <taxon>Malacostraca</taxon>
        <taxon>Eumalacostraca</taxon>
        <taxon>Eucarida</taxon>
        <taxon>Decapoda</taxon>
        <taxon>Pleocyemata</taxon>
        <taxon>Astacidea</taxon>
        <taxon>Parastacoidea</taxon>
        <taxon>Parastacidae</taxon>
        <taxon>Cherax</taxon>
    </lineage>
</organism>